<dbReference type="InterPro" id="IPR004328">
    <property type="entry name" value="BRO1_dom"/>
</dbReference>
<dbReference type="GO" id="GO:0043328">
    <property type="term" value="P:protein transport to vacuole involved in ubiquitin-dependent protein catabolic process via the multivesicular body sorting pathway"/>
    <property type="evidence" value="ECO:0007669"/>
    <property type="project" value="TreeGrafter"/>
</dbReference>
<name>A0AAV8BXD6_9POAL</name>
<dbReference type="Gene3D" id="1.20.120.560">
    <property type="entry name" value="alix/aip1 in complex with the ypdl late domain"/>
    <property type="match status" value="1"/>
</dbReference>
<sequence length="727" mass="81322">MASTSSSSSSSQAMPFLSVPEKKTSSVDLHKFLKDHISANFSSHDAAASERELSLVRQMRSDLEKQPSPSPTSAESRLDLLRRYFRAISVVERRLGCVSSISFTWYDAFRSNKKASLKAIGFEKAAVLFNIGAVHSQIGSAAERDTVEGRKFAYAKFQKAAGVFELLKENAVVGATVDLTAECAGMLERLMLAQAQECMFDKVIVDAKGAILCSKVAKQAASFYSEAHSALTASPLDQHFDRAWVSHVQLKAAYFYAEAAALYCTDLHEKEDIGEEIARLKLAVSSLSDAKKSAKGAPSSLLESVSKLENKMNQKLEKAVKENNQVYLMRVPPVSALAELPAAVLAQSADVEGLDISSETLFANLIPESSKKSVSKYDDMVDDVIRIQLDKIKLAKEVSKVKLQEMGLPDSISAVENGSNLPAELKAQVEAIQDRGGPDGLKVELKQLKDLRRVNLELMVQTEEMLQKEEKEDSQYRAQYKEKWERPESGVLAKNMRDRLSKYAENLKEAGVSDLRVENSMLENFVTLTILDNRPIESALPSLTRPVTYLDGSEDRTLGTLKQSLTQLETHAAQLESLEENLKELKTKDDILPKLLGGTSSEDDLFKKEIEKYNPICEEISKHIQIIEQLLSQIQAQNIEFANQFRFVEYKISFEQSLEHIRTAVAKFREIKENFSEGIKFYVSLQEVLNNLKQQSSDFVMTRSIQCHEMVEILKKKQSGWRIFGNR</sequence>
<dbReference type="Pfam" id="PF13949">
    <property type="entry name" value="ALIX_LYPXL_bnd"/>
    <property type="match status" value="1"/>
</dbReference>
<dbReference type="Proteomes" id="UP001140206">
    <property type="component" value="Chromosome 5"/>
</dbReference>
<evidence type="ECO:0000313" key="4">
    <source>
        <dbReference type="Proteomes" id="UP001140206"/>
    </source>
</evidence>
<feature type="domain" description="BRO1" evidence="2">
    <location>
        <begin position="15"/>
        <end position="399"/>
    </location>
</feature>
<dbReference type="PANTHER" id="PTHR23030">
    <property type="entry name" value="PCD6 INTERACTING PROTEIN-RELATED"/>
    <property type="match status" value="1"/>
</dbReference>
<dbReference type="Gene3D" id="1.25.40.280">
    <property type="entry name" value="alix/aip1 like domains"/>
    <property type="match status" value="1"/>
</dbReference>
<evidence type="ECO:0000256" key="1">
    <source>
        <dbReference type="SAM" id="Coils"/>
    </source>
</evidence>
<evidence type="ECO:0000313" key="3">
    <source>
        <dbReference type="EMBL" id="KAJ4746912.1"/>
    </source>
</evidence>
<evidence type="ECO:0000259" key="2">
    <source>
        <dbReference type="PROSITE" id="PS51180"/>
    </source>
</evidence>
<dbReference type="GO" id="GO:0005768">
    <property type="term" value="C:endosome"/>
    <property type="evidence" value="ECO:0007669"/>
    <property type="project" value="TreeGrafter"/>
</dbReference>
<gene>
    <name evidence="3" type="ORF">LUZ62_081317</name>
</gene>
<keyword evidence="4" id="KW-1185">Reference proteome</keyword>
<feature type="coiled-coil region" evidence="1">
    <location>
        <begin position="561"/>
        <end position="588"/>
    </location>
</feature>
<dbReference type="EMBL" id="JAMFTS010000005">
    <property type="protein sequence ID" value="KAJ4746912.1"/>
    <property type="molecule type" value="Genomic_DNA"/>
</dbReference>
<keyword evidence="1" id="KW-0175">Coiled coil</keyword>
<protein>
    <submittedName>
        <fullName evidence="3">PH-response regulator protein palA/RIM20</fullName>
    </submittedName>
</protein>
<dbReference type="PROSITE" id="PS51180">
    <property type="entry name" value="BRO1"/>
    <property type="match status" value="1"/>
</dbReference>
<accession>A0AAV8BXD6</accession>
<reference evidence="3" key="1">
    <citation type="submission" date="2022-08" db="EMBL/GenBank/DDBJ databases">
        <authorList>
            <person name="Marques A."/>
        </authorList>
    </citation>
    <scope>NUCLEOTIDE SEQUENCE</scope>
    <source>
        <strain evidence="3">RhyPub2mFocal</strain>
        <tissue evidence="3">Leaves</tissue>
    </source>
</reference>
<proteinExistence type="predicted"/>
<dbReference type="InterPro" id="IPR038499">
    <property type="entry name" value="BRO1_sf"/>
</dbReference>
<dbReference type="InterPro" id="IPR025304">
    <property type="entry name" value="ALIX_V_dom"/>
</dbReference>
<dbReference type="Pfam" id="PF03097">
    <property type="entry name" value="BRO1"/>
    <property type="match status" value="1"/>
</dbReference>
<dbReference type="SMART" id="SM01041">
    <property type="entry name" value="BRO1"/>
    <property type="match status" value="1"/>
</dbReference>
<comment type="caution">
    <text evidence="3">The sequence shown here is derived from an EMBL/GenBank/DDBJ whole genome shotgun (WGS) entry which is preliminary data.</text>
</comment>
<dbReference type="PANTHER" id="PTHR23030:SF33">
    <property type="entry name" value="OS02G0638400 PROTEIN"/>
    <property type="match status" value="1"/>
</dbReference>
<organism evidence="3 4">
    <name type="scientific">Rhynchospora pubera</name>
    <dbReference type="NCBI Taxonomy" id="906938"/>
    <lineage>
        <taxon>Eukaryota</taxon>
        <taxon>Viridiplantae</taxon>
        <taxon>Streptophyta</taxon>
        <taxon>Embryophyta</taxon>
        <taxon>Tracheophyta</taxon>
        <taxon>Spermatophyta</taxon>
        <taxon>Magnoliopsida</taxon>
        <taxon>Liliopsida</taxon>
        <taxon>Poales</taxon>
        <taxon>Cyperaceae</taxon>
        <taxon>Cyperoideae</taxon>
        <taxon>Rhynchosporeae</taxon>
        <taxon>Rhynchospora</taxon>
    </lineage>
</organism>
<dbReference type="AlphaFoldDB" id="A0AAV8BXD6"/>
<dbReference type="Gene3D" id="1.20.140.50">
    <property type="entry name" value="alix/aip1 like domains"/>
    <property type="match status" value="1"/>
</dbReference>